<reference evidence="1 2" key="1">
    <citation type="journal article" date="2019" name="Commun. Biol.">
        <title>The bagworm genome reveals a unique fibroin gene that provides high tensile strength.</title>
        <authorList>
            <person name="Kono N."/>
            <person name="Nakamura H."/>
            <person name="Ohtoshi R."/>
            <person name="Tomita M."/>
            <person name="Numata K."/>
            <person name="Arakawa K."/>
        </authorList>
    </citation>
    <scope>NUCLEOTIDE SEQUENCE [LARGE SCALE GENOMIC DNA]</scope>
</reference>
<accession>A0A4C1UIN4</accession>
<evidence type="ECO:0000313" key="2">
    <source>
        <dbReference type="Proteomes" id="UP000299102"/>
    </source>
</evidence>
<protein>
    <submittedName>
        <fullName evidence="1">Uncharacterized protein</fullName>
    </submittedName>
</protein>
<evidence type="ECO:0000313" key="1">
    <source>
        <dbReference type="EMBL" id="GBP26020.1"/>
    </source>
</evidence>
<sequence>MVVFGVYCSSNRLTSRDSSKNWKALFNEATSPRHRRGYPQNHGSRIVYDPCEGRCTGVIGSDTDFVLCNQRSVDTCIRWNCELIIDVYYPALISN</sequence>
<dbReference type="Proteomes" id="UP000299102">
    <property type="component" value="Unassembled WGS sequence"/>
</dbReference>
<dbReference type="EMBL" id="BGZK01000175">
    <property type="protein sequence ID" value="GBP26020.1"/>
    <property type="molecule type" value="Genomic_DNA"/>
</dbReference>
<organism evidence="1 2">
    <name type="scientific">Eumeta variegata</name>
    <name type="common">Bagworm moth</name>
    <name type="synonym">Eumeta japonica</name>
    <dbReference type="NCBI Taxonomy" id="151549"/>
    <lineage>
        <taxon>Eukaryota</taxon>
        <taxon>Metazoa</taxon>
        <taxon>Ecdysozoa</taxon>
        <taxon>Arthropoda</taxon>
        <taxon>Hexapoda</taxon>
        <taxon>Insecta</taxon>
        <taxon>Pterygota</taxon>
        <taxon>Neoptera</taxon>
        <taxon>Endopterygota</taxon>
        <taxon>Lepidoptera</taxon>
        <taxon>Glossata</taxon>
        <taxon>Ditrysia</taxon>
        <taxon>Tineoidea</taxon>
        <taxon>Psychidae</taxon>
        <taxon>Oiketicinae</taxon>
        <taxon>Eumeta</taxon>
    </lineage>
</organism>
<dbReference type="AlphaFoldDB" id="A0A4C1UIN4"/>
<comment type="caution">
    <text evidence="1">The sequence shown here is derived from an EMBL/GenBank/DDBJ whole genome shotgun (WGS) entry which is preliminary data.</text>
</comment>
<gene>
    <name evidence="1" type="ORF">EVAR_20034_1</name>
</gene>
<keyword evidence="2" id="KW-1185">Reference proteome</keyword>
<proteinExistence type="predicted"/>
<name>A0A4C1UIN4_EUMVA</name>